<accession>A0A9X4H294</accession>
<evidence type="ECO:0000313" key="1">
    <source>
        <dbReference type="EMBL" id="MDF9408206.1"/>
    </source>
</evidence>
<name>A0A9X4H294_9FIRM</name>
<proteinExistence type="predicted"/>
<organism evidence="1 2">
    <name type="scientific">Pelotomaculum isophthalicicum JI</name>
    <dbReference type="NCBI Taxonomy" id="947010"/>
    <lineage>
        <taxon>Bacteria</taxon>
        <taxon>Bacillati</taxon>
        <taxon>Bacillota</taxon>
        <taxon>Clostridia</taxon>
        <taxon>Eubacteriales</taxon>
        <taxon>Desulfotomaculaceae</taxon>
        <taxon>Pelotomaculum</taxon>
    </lineage>
</organism>
<reference evidence="1" key="1">
    <citation type="submission" date="2022-02" db="EMBL/GenBank/DDBJ databases">
        <authorList>
            <person name="Leng L."/>
        </authorList>
    </citation>
    <scope>NUCLEOTIDE SEQUENCE</scope>
    <source>
        <strain evidence="1">JI</strain>
    </source>
</reference>
<dbReference type="Proteomes" id="UP001154312">
    <property type="component" value="Unassembled WGS sequence"/>
</dbReference>
<evidence type="ECO:0000313" key="2">
    <source>
        <dbReference type="Proteomes" id="UP001154312"/>
    </source>
</evidence>
<protein>
    <submittedName>
        <fullName evidence="1">Uncharacterized protein</fullName>
    </submittedName>
</protein>
<sequence>MTCMPADCQSGHPGLALKSASPADCPSLGYWASRPRLATPEPWGLASRVRANPCAGSGHSCYPHGSCCHVAGSPATLGESLGSGTSTGRTQRARLRPRHIHRSIILYKAGRAGQLPSPFGRRQVRQARDALPGLPAGKERAGRASFAHRARRFPTLSAVTWG</sequence>
<dbReference type="AlphaFoldDB" id="A0A9X4H294"/>
<comment type="caution">
    <text evidence="1">The sequence shown here is derived from an EMBL/GenBank/DDBJ whole genome shotgun (WGS) entry which is preliminary data.</text>
</comment>
<keyword evidence="2" id="KW-1185">Reference proteome</keyword>
<dbReference type="EMBL" id="JAKOAV010000011">
    <property type="protein sequence ID" value="MDF9408206.1"/>
    <property type="molecule type" value="Genomic_DNA"/>
</dbReference>
<dbReference type="RefSeq" id="WP_277443499.1">
    <property type="nucleotide sequence ID" value="NZ_JAKOAV010000011.1"/>
</dbReference>
<gene>
    <name evidence="1" type="ORF">L7E55_07510</name>
</gene>